<gene>
    <name evidence="2" type="ORF">M0R89_08390</name>
</gene>
<dbReference type="SUPFAM" id="SSF55681">
    <property type="entry name" value="Class II aaRS and biotin synthetases"/>
    <property type="match status" value="1"/>
</dbReference>
<dbReference type="RefSeq" id="WP_248652098.1">
    <property type="nucleotide sequence ID" value="NZ_CP096659.1"/>
</dbReference>
<dbReference type="PROSITE" id="PS51733">
    <property type="entry name" value="BPL_LPL_CATALYTIC"/>
    <property type="match status" value="1"/>
</dbReference>
<organism evidence="2 3">
    <name type="scientific">Halorussus limi</name>
    <dbReference type="NCBI Taxonomy" id="2938695"/>
    <lineage>
        <taxon>Archaea</taxon>
        <taxon>Methanobacteriati</taxon>
        <taxon>Methanobacteriota</taxon>
        <taxon>Stenosarchaea group</taxon>
        <taxon>Halobacteria</taxon>
        <taxon>Halobacteriales</taxon>
        <taxon>Haladaptataceae</taxon>
        <taxon>Halorussus</taxon>
    </lineage>
</organism>
<keyword evidence="3" id="KW-1185">Reference proteome</keyword>
<accession>A0A8U0HZG6</accession>
<evidence type="ECO:0000313" key="3">
    <source>
        <dbReference type="Proteomes" id="UP000830729"/>
    </source>
</evidence>
<dbReference type="Proteomes" id="UP000830729">
    <property type="component" value="Chromosome"/>
</dbReference>
<dbReference type="InterPro" id="IPR045864">
    <property type="entry name" value="aa-tRNA-synth_II/BPL/LPL"/>
</dbReference>
<dbReference type="GO" id="GO:0016874">
    <property type="term" value="F:ligase activity"/>
    <property type="evidence" value="ECO:0007669"/>
    <property type="project" value="UniProtKB-KW"/>
</dbReference>
<dbReference type="KEGG" id="halx:M0R89_08390"/>
<keyword evidence="2" id="KW-0436">Ligase</keyword>
<dbReference type="EMBL" id="CP096659">
    <property type="protein sequence ID" value="UPV76061.1"/>
    <property type="molecule type" value="Genomic_DNA"/>
</dbReference>
<sequence length="234" mass="25011">MRVLRGRAAGRDADREVVSAMLERAAETGEASVRAWRPHRQLAFGRRDARADDYEVAKRVADASGFTPVERSVGGRAVAYTGNTVAFAKVVPLEDMRVGMDERYEATTRAVQRALWRLGVPASRGEPEASFCPGDYSLRSGGKLVGIAQRVRKNAALVSGVVVVRDHEEIAAVLDPVYVALDLPFDRDSVGSIAAAGGASDPEKVARTVEELLVGDEETTVETLDDAADAGTAD</sequence>
<evidence type="ECO:0000259" key="1">
    <source>
        <dbReference type="PROSITE" id="PS51733"/>
    </source>
</evidence>
<dbReference type="InterPro" id="IPR004143">
    <property type="entry name" value="BPL_LPL_catalytic"/>
</dbReference>
<name>A0A8U0HZG6_9EURY</name>
<feature type="domain" description="BPL/LPL catalytic" evidence="1">
    <location>
        <begin position="27"/>
        <end position="221"/>
    </location>
</feature>
<protein>
    <submittedName>
        <fullName evidence="2">Lipoate--protein ligase family protein</fullName>
    </submittedName>
</protein>
<reference evidence="2 3" key="1">
    <citation type="submission" date="2022-04" db="EMBL/GenBank/DDBJ databases">
        <title>Diverse halophilic archaea isolated from saline environments.</title>
        <authorList>
            <person name="Cui H.-L."/>
        </authorList>
    </citation>
    <scope>NUCLEOTIDE SEQUENCE [LARGE SCALE GENOMIC DNA]</scope>
    <source>
        <strain evidence="2 3">XZYJT49</strain>
    </source>
</reference>
<dbReference type="Pfam" id="PF21948">
    <property type="entry name" value="LplA-B_cat"/>
    <property type="match status" value="1"/>
</dbReference>
<dbReference type="Gene3D" id="3.30.930.10">
    <property type="entry name" value="Bira Bifunctional Protein, Domain 2"/>
    <property type="match status" value="1"/>
</dbReference>
<evidence type="ECO:0000313" key="2">
    <source>
        <dbReference type="EMBL" id="UPV76061.1"/>
    </source>
</evidence>
<proteinExistence type="predicted"/>
<dbReference type="AlphaFoldDB" id="A0A8U0HZG6"/>
<dbReference type="GeneID" id="72185211"/>